<evidence type="ECO:0000313" key="2">
    <source>
        <dbReference type="EMBL" id="CAK7943046.1"/>
    </source>
</evidence>
<accession>A0AAV1V8Y1</accession>
<comment type="caution">
    <text evidence="2">The sequence shown here is derived from an EMBL/GenBank/DDBJ whole genome shotgun (WGS) entry which is preliminary data.</text>
</comment>
<dbReference type="EMBL" id="CAKLBY020000286">
    <property type="protein sequence ID" value="CAK7943046.1"/>
    <property type="molecule type" value="Genomic_DNA"/>
</dbReference>
<evidence type="ECO:0000256" key="1">
    <source>
        <dbReference type="SAM" id="MobiDB-lite"/>
    </source>
</evidence>
<proteinExistence type="predicted"/>
<name>A0AAV1V8Y1_9STRA</name>
<feature type="region of interest" description="Disordered" evidence="1">
    <location>
        <begin position="1"/>
        <end position="60"/>
    </location>
</feature>
<dbReference type="AlphaFoldDB" id="A0AAV1V8Y1"/>
<feature type="region of interest" description="Disordered" evidence="1">
    <location>
        <begin position="82"/>
        <end position="104"/>
    </location>
</feature>
<protein>
    <submittedName>
        <fullName evidence="2">Uncharacterized protein</fullName>
    </submittedName>
</protein>
<sequence length="130" mass="14727">MEYAESTPRAKILSETVNDAEGPTTTRSVGQNGNDGATAGKETLAGMKRKRKQELKAEREKKTRLDLDQCETLATFRKRRKRDKDRLGLTKVPRKKSHLRKPKRSGGFVIEALKQPAQLNFFWYQAGAAH</sequence>
<evidence type="ECO:0000313" key="3">
    <source>
        <dbReference type="Proteomes" id="UP001162060"/>
    </source>
</evidence>
<dbReference type="Proteomes" id="UP001162060">
    <property type="component" value="Unassembled WGS sequence"/>
</dbReference>
<gene>
    <name evidence="2" type="ORF">PM001_LOCUS28196</name>
</gene>
<feature type="compositionally biased region" description="Basic residues" evidence="1">
    <location>
        <begin position="92"/>
        <end position="104"/>
    </location>
</feature>
<feature type="compositionally biased region" description="Polar residues" evidence="1">
    <location>
        <begin position="23"/>
        <end position="35"/>
    </location>
</feature>
<organism evidence="2 3">
    <name type="scientific">Peronospora matthiolae</name>
    <dbReference type="NCBI Taxonomy" id="2874970"/>
    <lineage>
        <taxon>Eukaryota</taxon>
        <taxon>Sar</taxon>
        <taxon>Stramenopiles</taxon>
        <taxon>Oomycota</taxon>
        <taxon>Peronosporomycetes</taxon>
        <taxon>Peronosporales</taxon>
        <taxon>Peronosporaceae</taxon>
        <taxon>Peronospora</taxon>
    </lineage>
</organism>
<reference evidence="2" key="1">
    <citation type="submission" date="2024-01" db="EMBL/GenBank/DDBJ databases">
        <authorList>
            <person name="Webb A."/>
        </authorList>
    </citation>
    <scope>NUCLEOTIDE SEQUENCE</scope>
    <source>
        <strain evidence="2">Pm1</strain>
    </source>
</reference>